<accession>A0A9W8QIP9</accession>
<organism evidence="1 2">
    <name type="scientific">Akanthomyces muscarius</name>
    <name type="common">Entomopathogenic fungus</name>
    <name type="synonym">Lecanicillium muscarium</name>
    <dbReference type="NCBI Taxonomy" id="2231603"/>
    <lineage>
        <taxon>Eukaryota</taxon>
        <taxon>Fungi</taxon>
        <taxon>Dikarya</taxon>
        <taxon>Ascomycota</taxon>
        <taxon>Pezizomycotina</taxon>
        <taxon>Sordariomycetes</taxon>
        <taxon>Hypocreomycetidae</taxon>
        <taxon>Hypocreales</taxon>
        <taxon>Cordycipitaceae</taxon>
        <taxon>Akanthomyces</taxon>
    </lineage>
</organism>
<dbReference type="GeneID" id="80895930"/>
<proteinExistence type="predicted"/>
<comment type="caution">
    <text evidence="1">The sequence shown here is derived from an EMBL/GenBank/DDBJ whole genome shotgun (WGS) entry which is preliminary data.</text>
</comment>
<name>A0A9W8QIP9_AKAMU</name>
<evidence type="ECO:0000313" key="1">
    <source>
        <dbReference type="EMBL" id="KAJ4158238.1"/>
    </source>
</evidence>
<reference evidence="1" key="1">
    <citation type="journal article" date="2023" name="Access Microbiol">
        <title>De-novo genome assembly for Akanthomyces muscarius, a biocontrol agent of insect agricultural pests.</title>
        <authorList>
            <person name="Erdos Z."/>
            <person name="Studholme D.J."/>
            <person name="Raymond B."/>
            <person name="Sharma M."/>
        </authorList>
    </citation>
    <scope>NUCLEOTIDE SEQUENCE</scope>
    <source>
        <strain evidence="1">Ve6</strain>
    </source>
</reference>
<gene>
    <name evidence="1" type="ORF">LMH87_008771</name>
</gene>
<dbReference type="Proteomes" id="UP001144673">
    <property type="component" value="Unassembled WGS sequence"/>
</dbReference>
<dbReference type="RefSeq" id="XP_056056605.1">
    <property type="nucleotide sequence ID" value="XM_056201999.1"/>
</dbReference>
<keyword evidence="2" id="KW-1185">Reference proteome</keyword>
<dbReference type="EMBL" id="JAJHUN010000006">
    <property type="protein sequence ID" value="KAJ4158238.1"/>
    <property type="molecule type" value="Genomic_DNA"/>
</dbReference>
<dbReference type="KEGG" id="amus:LMH87_008771"/>
<dbReference type="AlphaFoldDB" id="A0A9W8QIP9"/>
<sequence>MAEKLWLRKVQAGCGVQVVVSVRRRRESVTLCNAAEEKYSIGRFSAGRHTMSIGGGRGRKANAELDVRWELGIAQDAAGLDLAARVWCDAV</sequence>
<protein>
    <submittedName>
        <fullName evidence="1">Uncharacterized protein</fullName>
    </submittedName>
</protein>
<evidence type="ECO:0000313" key="2">
    <source>
        <dbReference type="Proteomes" id="UP001144673"/>
    </source>
</evidence>